<dbReference type="RefSeq" id="XP_001592473.1">
    <property type="nucleotide sequence ID" value="XM_001592423.1"/>
</dbReference>
<keyword evidence="2" id="KW-1185">Reference proteome</keyword>
<dbReference type="EMBL" id="CH476628">
    <property type="protein sequence ID" value="EDO04231.1"/>
    <property type="molecule type" value="Genomic_DNA"/>
</dbReference>
<dbReference type="KEGG" id="ssl:SS1G_06714"/>
<reference evidence="2" key="1">
    <citation type="journal article" date="2011" name="PLoS Genet.">
        <title>Genomic analysis of the necrotrophic fungal pathogens Sclerotinia sclerotiorum and Botrytis cinerea.</title>
        <authorList>
            <person name="Amselem J."/>
            <person name="Cuomo C.A."/>
            <person name="van Kan J.A."/>
            <person name="Viaud M."/>
            <person name="Benito E.P."/>
            <person name="Couloux A."/>
            <person name="Coutinho P.M."/>
            <person name="de Vries R.P."/>
            <person name="Dyer P.S."/>
            <person name="Fillinger S."/>
            <person name="Fournier E."/>
            <person name="Gout L."/>
            <person name="Hahn M."/>
            <person name="Kohn L."/>
            <person name="Lapalu N."/>
            <person name="Plummer K.M."/>
            <person name="Pradier J.M."/>
            <person name="Quevillon E."/>
            <person name="Sharon A."/>
            <person name="Simon A."/>
            <person name="ten Have A."/>
            <person name="Tudzynski B."/>
            <person name="Tudzynski P."/>
            <person name="Wincker P."/>
            <person name="Andrew M."/>
            <person name="Anthouard V."/>
            <person name="Beever R.E."/>
            <person name="Beffa R."/>
            <person name="Benoit I."/>
            <person name="Bouzid O."/>
            <person name="Brault B."/>
            <person name="Chen Z."/>
            <person name="Choquer M."/>
            <person name="Collemare J."/>
            <person name="Cotton P."/>
            <person name="Danchin E.G."/>
            <person name="Da Silva C."/>
            <person name="Gautier A."/>
            <person name="Giraud C."/>
            <person name="Giraud T."/>
            <person name="Gonzalez C."/>
            <person name="Grossetete S."/>
            <person name="Guldener U."/>
            <person name="Henrissat B."/>
            <person name="Howlett B.J."/>
            <person name="Kodira C."/>
            <person name="Kretschmer M."/>
            <person name="Lappartient A."/>
            <person name="Leroch M."/>
            <person name="Levis C."/>
            <person name="Mauceli E."/>
            <person name="Neuveglise C."/>
            <person name="Oeser B."/>
            <person name="Pearson M."/>
            <person name="Poulain J."/>
            <person name="Poussereau N."/>
            <person name="Quesneville H."/>
            <person name="Rascle C."/>
            <person name="Schumacher J."/>
            <person name="Segurens B."/>
            <person name="Sexton A."/>
            <person name="Silva E."/>
            <person name="Sirven C."/>
            <person name="Soanes D.M."/>
            <person name="Talbot N.J."/>
            <person name="Templeton M."/>
            <person name="Yandava C."/>
            <person name="Yarden O."/>
            <person name="Zeng Q."/>
            <person name="Rollins J.A."/>
            <person name="Lebrun M.H."/>
            <person name="Dickman M."/>
        </authorList>
    </citation>
    <scope>NUCLEOTIDE SEQUENCE [LARGE SCALE GENOMIC DNA]</scope>
    <source>
        <strain evidence="2">ATCC 18683 / 1980 / Ss-1</strain>
    </source>
</reference>
<proteinExistence type="predicted"/>
<dbReference type="InParanoid" id="A7EN15"/>
<accession>A7EN15</accession>
<organism evidence="1 2">
    <name type="scientific">Sclerotinia sclerotiorum (strain ATCC 18683 / 1980 / Ss-1)</name>
    <name type="common">White mold</name>
    <name type="synonym">Whetzelinia sclerotiorum</name>
    <dbReference type="NCBI Taxonomy" id="665079"/>
    <lineage>
        <taxon>Eukaryota</taxon>
        <taxon>Fungi</taxon>
        <taxon>Dikarya</taxon>
        <taxon>Ascomycota</taxon>
        <taxon>Pezizomycotina</taxon>
        <taxon>Leotiomycetes</taxon>
        <taxon>Helotiales</taxon>
        <taxon>Sclerotiniaceae</taxon>
        <taxon>Sclerotinia</taxon>
    </lineage>
</organism>
<gene>
    <name evidence="1" type="ORF">SS1G_06714</name>
</gene>
<evidence type="ECO:0000313" key="1">
    <source>
        <dbReference type="EMBL" id="EDO04231.1"/>
    </source>
</evidence>
<protein>
    <submittedName>
        <fullName evidence="1">Uncharacterized protein</fullName>
    </submittedName>
</protein>
<evidence type="ECO:0000313" key="2">
    <source>
        <dbReference type="Proteomes" id="UP000001312"/>
    </source>
</evidence>
<dbReference type="AlphaFoldDB" id="A7EN15"/>
<dbReference type="Proteomes" id="UP000001312">
    <property type="component" value="Unassembled WGS sequence"/>
</dbReference>
<sequence>MATTLDIADWCSIHFFYPRNPNFIQMLKLVDGKISLHINGTCPLCRSERMGKVPGVGELTLASAFCKMEMATVSPKTHGRENTLSSPLSSPNKRSALCFQLNKAPSAPVRSTCTLFDPNIKHPCQDWLSSLDEYGNLRFCGSEAKNMQTPTASRI</sequence>
<name>A7EN15_SCLS1</name>
<dbReference type="GeneID" id="5488355"/>